<evidence type="ECO:0000259" key="3">
    <source>
        <dbReference type="PROSITE" id="PS50158"/>
    </source>
</evidence>
<keyword evidence="1" id="KW-0863">Zinc-finger</keyword>
<dbReference type="PROSITE" id="PS50994">
    <property type="entry name" value="INTEGRASE"/>
    <property type="match status" value="1"/>
</dbReference>
<evidence type="ECO:0000313" key="5">
    <source>
        <dbReference type="EMBL" id="KAL0878533.1"/>
    </source>
</evidence>
<dbReference type="SUPFAM" id="SSF53098">
    <property type="entry name" value="Ribonuclease H-like"/>
    <property type="match status" value="1"/>
</dbReference>
<dbReference type="SUPFAM" id="SSF57756">
    <property type="entry name" value="Retrovirus zinc finger-like domains"/>
    <property type="match status" value="1"/>
</dbReference>
<feature type="domain" description="Integrase catalytic" evidence="4">
    <location>
        <begin position="548"/>
        <end position="622"/>
    </location>
</feature>
<name>A0ABR3HPN6_LOXSC</name>
<feature type="region of interest" description="Disordered" evidence="2">
    <location>
        <begin position="1"/>
        <end position="193"/>
    </location>
</feature>
<feature type="region of interest" description="Disordered" evidence="2">
    <location>
        <begin position="379"/>
        <end position="400"/>
    </location>
</feature>
<protein>
    <submittedName>
        <fullName evidence="5">Uncharacterized protein</fullName>
    </submittedName>
</protein>
<dbReference type="InterPro" id="IPR012337">
    <property type="entry name" value="RNaseH-like_sf"/>
</dbReference>
<organism evidence="5 6">
    <name type="scientific">Loxostege sticticalis</name>
    <name type="common">Beet webworm moth</name>
    <dbReference type="NCBI Taxonomy" id="481309"/>
    <lineage>
        <taxon>Eukaryota</taxon>
        <taxon>Metazoa</taxon>
        <taxon>Ecdysozoa</taxon>
        <taxon>Arthropoda</taxon>
        <taxon>Hexapoda</taxon>
        <taxon>Insecta</taxon>
        <taxon>Pterygota</taxon>
        <taxon>Neoptera</taxon>
        <taxon>Endopterygota</taxon>
        <taxon>Lepidoptera</taxon>
        <taxon>Glossata</taxon>
        <taxon>Ditrysia</taxon>
        <taxon>Pyraloidea</taxon>
        <taxon>Crambidae</taxon>
        <taxon>Pyraustinae</taxon>
        <taxon>Loxostege</taxon>
    </lineage>
</organism>
<dbReference type="InterPro" id="IPR001584">
    <property type="entry name" value="Integrase_cat-core"/>
</dbReference>
<dbReference type="InterPro" id="IPR036875">
    <property type="entry name" value="Znf_CCHC_sf"/>
</dbReference>
<dbReference type="Pfam" id="PF00098">
    <property type="entry name" value="zf-CCHC"/>
    <property type="match status" value="1"/>
</dbReference>
<dbReference type="EMBL" id="JBEUOH010000015">
    <property type="protein sequence ID" value="KAL0878533.1"/>
    <property type="molecule type" value="Genomic_DNA"/>
</dbReference>
<evidence type="ECO:0000313" key="6">
    <source>
        <dbReference type="Proteomes" id="UP001549920"/>
    </source>
</evidence>
<reference evidence="5 6" key="1">
    <citation type="submission" date="2024-06" db="EMBL/GenBank/DDBJ databases">
        <title>A chromosome-level genome assembly of beet webworm, Loxostege sticticalis.</title>
        <authorList>
            <person name="Zhang Y."/>
        </authorList>
    </citation>
    <scope>NUCLEOTIDE SEQUENCE [LARGE SCALE GENOMIC DNA]</scope>
    <source>
        <strain evidence="5">AQ026</strain>
        <tissue evidence="5">Whole body</tissue>
    </source>
</reference>
<keyword evidence="1" id="KW-0862">Zinc</keyword>
<proteinExistence type="predicted"/>
<evidence type="ECO:0000259" key="4">
    <source>
        <dbReference type="PROSITE" id="PS50994"/>
    </source>
</evidence>
<feature type="compositionally biased region" description="Polar residues" evidence="2">
    <location>
        <begin position="33"/>
        <end position="76"/>
    </location>
</feature>
<dbReference type="Gene3D" id="4.10.60.10">
    <property type="entry name" value="Zinc finger, CCHC-type"/>
    <property type="match status" value="1"/>
</dbReference>
<feature type="compositionally biased region" description="Polar residues" evidence="2">
    <location>
        <begin position="1"/>
        <end position="11"/>
    </location>
</feature>
<comment type="caution">
    <text evidence="5">The sequence shown here is derived from an EMBL/GenBank/DDBJ whole genome shotgun (WGS) entry which is preliminary data.</text>
</comment>
<evidence type="ECO:0000256" key="2">
    <source>
        <dbReference type="SAM" id="MobiDB-lite"/>
    </source>
</evidence>
<accession>A0ABR3HPN6</accession>
<feature type="compositionally biased region" description="Basic and acidic residues" evidence="2">
    <location>
        <begin position="114"/>
        <end position="152"/>
    </location>
</feature>
<feature type="compositionally biased region" description="Basic and acidic residues" evidence="2">
    <location>
        <begin position="382"/>
        <end position="400"/>
    </location>
</feature>
<feature type="compositionally biased region" description="Polar residues" evidence="2">
    <location>
        <begin position="87"/>
        <end position="109"/>
    </location>
</feature>
<dbReference type="InterPro" id="IPR036397">
    <property type="entry name" value="RNaseH_sf"/>
</dbReference>
<feature type="compositionally biased region" description="Polar residues" evidence="2">
    <location>
        <begin position="180"/>
        <end position="193"/>
    </location>
</feature>
<dbReference type="Proteomes" id="UP001549920">
    <property type="component" value="Unassembled WGS sequence"/>
</dbReference>
<dbReference type="InterPro" id="IPR001878">
    <property type="entry name" value="Znf_CCHC"/>
</dbReference>
<keyword evidence="1" id="KW-0479">Metal-binding</keyword>
<gene>
    <name evidence="5" type="ORF">ABMA27_003621</name>
</gene>
<dbReference type="Gene3D" id="3.30.420.10">
    <property type="entry name" value="Ribonuclease H-like superfamily/Ribonuclease H"/>
    <property type="match status" value="1"/>
</dbReference>
<dbReference type="PROSITE" id="PS50158">
    <property type="entry name" value="ZF_CCHC"/>
    <property type="match status" value="1"/>
</dbReference>
<dbReference type="SMART" id="SM00343">
    <property type="entry name" value="ZnF_C2HC"/>
    <property type="match status" value="2"/>
</dbReference>
<keyword evidence="6" id="KW-1185">Reference proteome</keyword>
<sequence>MNTELPKSSSLDRQRRSKARSGRSDASRSSRSPILNSVTAGQQGRSPASQWARSPVNQRARSLASQRGRSPASQRVRSPDSQRGRSPASQRARSPVSQRGRSPASQQGRSPRCRVIESEYSHGGHRERSCASKGEHSPVSQRERSQREDTHASYHRRHSVSQSKHASTRQRSRTRERSPLHQSKPVSGTHSDNNSTLLQLVQALNSLGHNTSTDKLSFQNSIPEFDPSRKEQTIDMWLHKVNECLVIYSWTDKQTIHFSLPKLKGLAQKWYEGLTTVMYSWPEWQEKLRLAFPSDENYGQLLTTMLNKRAKFNDSLEEYFYEKVILLNRCGIQGKRAVDCIIFGIEDRSVRLGAEAARFDSPDQLLPYLKSAKNIGSLNSNFDKKRNRPSDTKLDRGHGKKETRGHLIQCFNCSQYGHYKSQCTKPLIKCIKCSRYGHTADTCNDSKYNERKLDNSQPKPYHKQALVNGVPKSCFVDFGSAATLVRVSDVADVGASWEYDQTLPSLRGFGNTVVQPLGKCSVNIEIDEAKARVILLVVPDHFLNEALGSSFTSTNFKTFLDGLGVKHVLNAVATPRANGQVERYNRTLLDALTAKLDKMKPWLIYNRSEEDSASCSDNSDGD</sequence>
<evidence type="ECO:0000256" key="1">
    <source>
        <dbReference type="PROSITE-ProRule" id="PRU00047"/>
    </source>
</evidence>
<feature type="domain" description="CCHC-type" evidence="3">
    <location>
        <begin position="410"/>
        <end position="425"/>
    </location>
</feature>